<sequence length="285" mass="31080">MTQDEREQAVTDEVVASFGHDDRLAEVMRSLTRHLHAFARDVRLTQDEWMRGIEFLTRTGHITDDRRQEFILLSDVLGLSMLTVGINAAPEPDATESTVFGPFFVEGAPGIELGGDIAVGAKGTPCWVSGAVRSTTGEAVPGARIEVWEADDDGFYDVQYSDARTAGRGWLTSGDEGEYRFWSVRPSCYGIPDDGPVGELLAATGRHPMRPAHLHFMVTAPGYRTLITHVFVAGDEYLASDAVFGVKDSLVVDVADHAPGTAPDGRELTEPWASIEFDIVLAKEK</sequence>
<accession>A0A7G7MKN6</accession>
<protein>
    <submittedName>
        <fullName evidence="8">Intradiol ring-cleavage dioxygenase</fullName>
    </submittedName>
</protein>
<dbReference type="Pfam" id="PF00775">
    <property type="entry name" value="Dioxygenase_C"/>
    <property type="match status" value="1"/>
</dbReference>
<dbReference type="InterPro" id="IPR000627">
    <property type="entry name" value="Intradiol_dOase_C"/>
</dbReference>
<dbReference type="GO" id="GO:0009712">
    <property type="term" value="P:catechol-containing compound metabolic process"/>
    <property type="evidence" value="ECO:0007669"/>
    <property type="project" value="InterPro"/>
</dbReference>
<dbReference type="PANTHER" id="PTHR33711:SF7">
    <property type="entry name" value="INTRADIOL RING-CLEAVAGE DIOXYGENASES DOMAIN-CONTAINING PROTEIN-RELATED"/>
    <property type="match status" value="1"/>
</dbReference>
<dbReference type="GO" id="GO:0008199">
    <property type="term" value="F:ferric iron binding"/>
    <property type="evidence" value="ECO:0007669"/>
    <property type="project" value="InterPro"/>
</dbReference>
<dbReference type="EMBL" id="CP060131">
    <property type="protein sequence ID" value="QNG53347.1"/>
    <property type="molecule type" value="Genomic_DNA"/>
</dbReference>
<evidence type="ECO:0000256" key="2">
    <source>
        <dbReference type="ARBA" id="ARBA00007825"/>
    </source>
</evidence>
<dbReference type="Pfam" id="PF04444">
    <property type="entry name" value="Dioxygenase_N"/>
    <property type="match status" value="1"/>
</dbReference>
<keyword evidence="6" id="KW-0408">Iron</keyword>
<dbReference type="InterPro" id="IPR039390">
    <property type="entry name" value="1_2-HQD/HQD"/>
</dbReference>
<keyword evidence="3" id="KW-0479">Metal-binding</keyword>
<evidence type="ECO:0000313" key="8">
    <source>
        <dbReference type="EMBL" id="QNG53347.1"/>
    </source>
</evidence>
<feature type="domain" description="Intradiol ring-cleavage dioxygenases" evidence="7">
    <location>
        <begin position="128"/>
        <end position="156"/>
    </location>
</feature>
<evidence type="ECO:0000259" key="7">
    <source>
        <dbReference type="PROSITE" id="PS00083"/>
    </source>
</evidence>
<dbReference type="AlphaFoldDB" id="A0A7G7MKN6"/>
<dbReference type="InterPro" id="IPR050770">
    <property type="entry name" value="Intradiol_RC_Dioxygenase"/>
</dbReference>
<evidence type="ECO:0000256" key="1">
    <source>
        <dbReference type="ARBA" id="ARBA00001965"/>
    </source>
</evidence>
<proteinExistence type="inferred from homology"/>
<dbReference type="CDD" id="cd03461">
    <property type="entry name" value="1_2-HQD"/>
    <property type="match status" value="1"/>
</dbReference>
<reference evidence="8 9" key="1">
    <citation type="submission" date="2020-08" db="EMBL/GenBank/DDBJ databases">
        <authorList>
            <person name="Mo P."/>
        </authorList>
    </citation>
    <scope>NUCLEOTIDE SEQUENCE [LARGE SCALE GENOMIC DNA]</scope>
    <source>
        <strain evidence="8 9">CGMCC 4.1532</strain>
    </source>
</reference>
<evidence type="ECO:0000256" key="4">
    <source>
        <dbReference type="ARBA" id="ARBA00022964"/>
    </source>
</evidence>
<evidence type="ECO:0000256" key="5">
    <source>
        <dbReference type="ARBA" id="ARBA00023002"/>
    </source>
</evidence>
<dbReference type="Gene3D" id="2.60.130.10">
    <property type="entry name" value="Aromatic compound dioxygenase"/>
    <property type="match status" value="1"/>
</dbReference>
<evidence type="ECO:0000256" key="6">
    <source>
        <dbReference type="ARBA" id="ARBA00023004"/>
    </source>
</evidence>
<dbReference type="Proteomes" id="UP000515728">
    <property type="component" value="Chromosome"/>
</dbReference>
<evidence type="ECO:0000313" key="9">
    <source>
        <dbReference type="Proteomes" id="UP000515728"/>
    </source>
</evidence>
<name>A0A7G7MKN6_9PSEU</name>
<keyword evidence="9" id="KW-1185">Reference proteome</keyword>
<dbReference type="PROSITE" id="PS00083">
    <property type="entry name" value="INTRADIOL_DIOXYGENAS"/>
    <property type="match status" value="1"/>
</dbReference>
<keyword evidence="5" id="KW-0560">Oxidoreductase</keyword>
<dbReference type="GO" id="GO:0018576">
    <property type="term" value="F:catechol 1,2-dioxygenase activity"/>
    <property type="evidence" value="ECO:0007669"/>
    <property type="project" value="InterPro"/>
</dbReference>
<comment type="cofactor">
    <cofactor evidence="1">
        <name>Fe(3+)</name>
        <dbReference type="ChEBI" id="CHEBI:29034"/>
    </cofactor>
</comment>
<dbReference type="KEGG" id="ppel:H6H00_04970"/>
<organism evidence="8 9">
    <name type="scientific">Pseudonocardia petroleophila</name>
    <dbReference type="NCBI Taxonomy" id="37331"/>
    <lineage>
        <taxon>Bacteria</taxon>
        <taxon>Bacillati</taxon>
        <taxon>Actinomycetota</taxon>
        <taxon>Actinomycetes</taxon>
        <taxon>Pseudonocardiales</taxon>
        <taxon>Pseudonocardiaceae</taxon>
        <taxon>Pseudonocardia</taxon>
    </lineage>
</organism>
<dbReference type="InterPro" id="IPR007535">
    <property type="entry name" value="Catechol_dOase_N"/>
</dbReference>
<comment type="similarity">
    <text evidence="2">Belongs to the intradiol ring-cleavage dioxygenase family.</text>
</comment>
<gene>
    <name evidence="8" type="ORF">H6H00_04970</name>
</gene>
<dbReference type="PANTHER" id="PTHR33711">
    <property type="entry name" value="DIOXYGENASE, PUTATIVE (AFU_ORTHOLOGUE AFUA_2G02910)-RELATED"/>
    <property type="match status" value="1"/>
</dbReference>
<dbReference type="InterPro" id="IPR015889">
    <property type="entry name" value="Intradiol_dOase_core"/>
</dbReference>
<dbReference type="RefSeq" id="WP_185720175.1">
    <property type="nucleotide sequence ID" value="NZ_BAAAWI010000001.1"/>
</dbReference>
<dbReference type="SUPFAM" id="SSF49482">
    <property type="entry name" value="Aromatic compound dioxygenase"/>
    <property type="match status" value="1"/>
</dbReference>
<keyword evidence="4 8" id="KW-0223">Dioxygenase</keyword>
<evidence type="ECO:0000256" key="3">
    <source>
        <dbReference type="ARBA" id="ARBA00022723"/>
    </source>
</evidence>